<feature type="compositionally biased region" description="Acidic residues" evidence="1">
    <location>
        <begin position="82"/>
        <end position="95"/>
    </location>
</feature>
<feature type="region of interest" description="Disordered" evidence="1">
    <location>
        <begin position="76"/>
        <end position="101"/>
    </location>
</feature>
<sequence>MTTLNMCCHRSPHHLLVASTCSFLLRSGSVGVSTAASATNEPPHIAAIVAPSTDEKSASEALTGFNAAAPVADWRDYSQIGEEVDEDDDDEDSEAEQAMASKYPFSLRPAIGGSAELMLPSSWQDKAYLTFSFRD</sequence>
<comment type="caution">
    <text evidence="2">The sequence shown here is derived from an EMBL/GenBank/DDBJ whole genome shotgun (WGS) entry which is preliminary data.</text>
</comment>
<name>A0AAN7Q9V5_9MYRT</name>
<protein>
    <submittedName>
        <fullName evidence="2">Uncharacterized protein</fullName>
    </submittedName>
</protein>
<dbReference type="EMBL" id="JAXIOK010000009">
    <property type="protein sequence ID" value="KAK4762093.1"/>
    <property type="molecule type" value="Genomic_DNA"/>
</dbReference>
<reference evidence="2 3" key="1">
    <citation type="journal article" date="2023" name="Hortic Res">
        <title>Pangenome of water caltrop reveals structural variations and asymmetric subgenome divergence after allopolyploidization.</title>
        <authorList>
            <person name="Zhang X."/>
            <person name="Chen Y."/>
            <person name="Wang L."/>
            <person name="Yuan Y."/>
            <person name="Fang M."/>
            <person name="Shi L."/>
            <person name="Lu R."/>
            <person name="Comes H.P."/>
            <person name="Ma Y."/>
            <person name="Chen Y."/>
            <person name="Huang G."/>
            <person name="Zhou Y."/>
            <person name="Zheng Z."/>
            <person name="Qiu Y."/>
        </authorList>
    </citation>
    <scope>NUCLEOTIDE SEQUENCE [LARGE SCALE GENOMIC DNA]</scope>
    <source>
        <tissue evidence="2">Roots</tissue>
    </source>
</reference>
<dbReference type="Proteomes" id="UP001345219">
    <property type="component" value="Chromosome 23"/>
</dbReference>
<keyword evidence="3" id="KW-1185">Reference proteome</keyword>
<gene>
    <name evidence="2" type="ORF">SAY87_029977</name>
</gene>
<dbReference type="AlphaFoldDB" id="A0AAN7Q9V5"/>
<evidence type="ECO:0000313" key="3">
    <source>
        <dbReference type="Proteomes" id="UP001345219"/>
    </source>
</evidence>
<organism evidence="2 3">
    <name type="scientific">Trapa incisa</name>
    <dbReference type="NCBI Taxonomy" id="236973"/>
    <lineage>
        <taxon>Eukaryota</taxon>
        <taxon>Viridiplantae</taxon>
        <taxon>Streptophyta</taxon>
        <taxon>Embryophyta</taxon>
        <taxon>Tracheophyta</taxon>
        <taxon>Spermatophyta</taxon>
        <taxon>Magnoliopsida</taxon>
        <taxon>eudicotyledons</taxon>
        <taxon>Gunneridae</taxon>
        <taxon>Pentapetalae</taxon>
        <taxon>rosids</taxon>
        <taxon>malvids</taxon>
        <taxon>Myrtales</taxon>
        <taxon>Lythraceae</taxon>
        <taxon>Trapa</taxon>
    </lineage>
</organism>
<evidence type="ECO:0000256" key="1">
    <source>
        <dbReference type="SAM" id="MobiDB-lite"/>
    </source>
</evidence>
<evidence type="ECO:0000313" key="2">
    <source>
        <dbReference type="EMBL" id="KAK4762093.1"/>
    </source>
</evidence>
<proteinExistence type="predicted"/>
<accession>A0AAN7Q9V5</accession>